<dbReference type="OrthoDB" id="2679843at2759"/>
<feature type="region of interest" description="Disordered" evidence="1">
    <location>
        <begin position="1"/>
        <end position="46"/>
    </location>
</feature>
<dbReference type="AlphaFoldDB" id="F8P2R4"/>
<dbReference type="RefSeq" id="XP_007320987.1">
    <property type="nucleotide sequence ID" value="XM_007320925.1"/>
</dbReference>
<name>F8P2R4_SERL9</name>
<proteinExistence type="predicted"/>
<dbReference type="KEGG" id="sla:SERLADRAFT_473275"/>
<protein>
    <submittedName>
        <fullName evidence="3">Uncharacterized protein</fullName>
    </submittedName>
</protein>
<feature type="transmembrane region" description="Helical" evidence="2">
    <location>
        <begin position="173"/>
        <end position="200"/>
    </location>
</feature>
<keyword evidence="2" id="KW-1133">Transmembrane helix</keyword>
<feature type="transmembrane region" description="Helical" evidence="2">
    <location>
        <begin position="99"/>
        <end position="119"/>
    </location>
</feature>
<keyword evidence="2" id="KW-0472">Membrane</keyword>
<evidence type="ECO:0000256" key="2">
    <source>
        <dbReference type="SAM" id="Phobius"/>
    </source>
</evidence>
<gene>
    <name evidence="3" type="ORF">SERLADRAFT_473275</name>
</gene>
<sequence>MGLGDIPDCNDPKNPTMENKQPHQSSSASEASSVGPTRASLSLSHSSLSSHLPPPCPPVIATCKQITDATVETGDCNNPNCILCASCSLHQRKAAVDEFTATFAGLMGISLFGASLAWSALFSGSRGDLVLFSWAAAAFVSAGVSASGMCMILKSEELDISRGAKDRLPRHMLHMFAISSGLLAFGGIVMMSVAVMHLAVDGGDTAMHGLSTPWRKSLTWAAGIFTIIASLFYGLLAFGLMIWYKCHPGSKNR</sequence>
<dbReference type="GeneID" id="18820282"/>
<reference evidence="3" key="1">
    <citation type="submission" date="2011-04" db="EMBL/GenBank/DDBJ databases">
        <title>Evolution of plant cell wall degrading machinery underlies the functional diversity of forest fungi.</title>
        <authorList>
            <consortium name="US DOE Joint Genome Institute (JGI-PGF)"/>
            <person name="Eastwood D.C."/>
            <person name="Floudas D."/>
            <person name="Binder M."/>
            <person name="Majcherczyk A."/>
            <person name="Schneider P."/>
            <person name="Aerts A."/>
            <person name="Asiegbu F.O."/>
            <person name="Baker S.E."/>
            <person name="Barry K."/>
            <person name="Bendiksby M."/>
            <person name="Blumentritt M."/>
            <person name="Coutinho P.M."/>
            <person name="Cullen D."/>
            <person name="Cullen D."/>
            <person name="Gathman A."/>
            <person name="Goodell B."/>
            <person name="Henrissat B."/>
            <person name="Ihrmark K."/>
            <person name="Kauserud H."/>
            <person name="Kohler A."/>
            <person name="LaButti K."/>
            <person name="Lapidus A."/>
            <person name="Lavin J.L."/>
            <person name="Lee Y.-H."/>
            <person name="Lindquist E."/>
            <person name="Lilly W."/>
            <person name="Lucas S."/>
            <person name="Morin E."/>
            <person name="Murat C."/>
            <person name="Oguiza J.A."/>
            <person name="Park J."/>
            <person name="Pisabarro A.G."/>
            <person name="Riley R."/>
            <person name="Rosling A."/>
            <person name="Salamov A."/>
            <person name="Schmidt O."/>
            <person name="Schmutz J."/>
            <person name="Skrede I."/>
            <person name="Stenlid J."/>
            <person name="Wiebenga A."/>
            <person name="Xie X."/>
            <person name="Kues U."/>
            <person name="Hibbett D.S."/>
            <person name="Hoffmeister D."/>
            <person name="Hogberg N."/>
            <person name="Martin F."/>
            <person name="Grigoriev I.V."/>
            <person name="Watkinson S.C."/>
        </authorList>
    </citation>
    <scope>NUCLEOTIDE SEQUENCE</scope>
    <source>
        <strain evidence="3">S7.9</strain>
    </source>
</reference>
<accession>F8P2R4</accession>
<dbReference type="Proteomes" id="UP000008064">
    <property type="component" value="Unassembled WGS sequence"/>
</dbReference>
<evidence type="ECO:0000313" key="3">
    <source>
        <dbReference type="EMBL" id="EGO22449.1"/>
    </source>
</evidence>
<evidence type="ECO:0000256" key="1">
    <source>
        <dbReference type="SAM" id="MobiDB-lite"/>
    </source>
</evidence>
<feature type="transmembrane region" description="Helical" evidence="2">
    <location>
        <begin position="220"/>
        <end position="244"/>
    </location>
</feature>
<keyword evidence="2" id="KW-0812">Transmembrane</keyword>
<organism>
    <name type="scientific">Serpula lacrymans var. lacrymans (strain S7.9)</name>
    <name type="common">Dry rot fungus</name>
    <dbReference type="NCBI Taxonomy" id="578457"/>
    <lineage>
        <taxon>Eukaryota</taxon>
        <taxon>Fungi</taxon>
        <taxon>Dikarya</taxon>
        <taxon>Basidiomycota</taxon>
        <taxon>Agaricomycotina</taxon>
        <taxon>Agaricomycetes</taxon>
        <taxon>Agaricomycetidae</taxon>
        <taxon>Boletales</taxon>
        <taxon>Coniophorineae</taxon>
        <taxon>Serpulaceae</taxon>
        <taxon>Serpula</taxon>
    </lineage>
</organism>
<feature type="transmembrane region" description="Helical" evidence="2">
    <location>
        <begin position="131"/>
        <end position="153"/>
    </location>
</feature>
<dbReference type="HOGENOM" id="CLU_1099053_0_0_1"/>
<dbReference type="EMBL" id="GL945437">
    <property type="protein sequence ID" value="EGO22449.1"/>
    <property type="molecule type" value="Genomic_DNA"/>
</dbReference>